<dbReference type="EMBL" id="KN837307">
    <property type="protein sequence ID" value="KIJ28386.1"/>
    <property type="molecule type" value="Genomic_DNA"/>
</dbReference>
<evidence type="ECO:0000313" key="2">
    <source>
        <dbReference type="Proteomes" id="UP000054279"/>
    </source>
</evidence>
<accession>A0A0C9UST4</accession>
<sequence length="149" mass="16522">MPGQHRTRAEVIKGREKLPCAYAHIPLSRRRQRKRHRQSISRANNATTTHHIRLRYTNNRNFHSFIPLVLVQHALFPCVSNDAPGGMNNTDRRLVATAGGIFVAVDASVERDRAAVDEGGHALETHPTCPSAISYAQARSGSISTAFYP</sequence>
<reference evidence="1 2" key="1">
    <citation type="submission" date="2014-06" db="EMBL/GenBank/DDBJ databases">
        <title>Evolutionary Origins and Diversification of the Mycorrhizal Mutualists.</title>
        <authorList>
            <consortium name="DOE Joint Genome Institute"/>
            <consortium name="Mycorrhizal Genomics Consortium"/>
            <person name="Kohler A."/>
            <person name="Kuo A."/>
            <person name="Nagy L.G."/>
            <person name="Floudas D."/>
            <person name="Copeland A."/>
            <person name="Barry K.W."/>
            <person name="Cichocki N."/>
            <person name="Veneault-Fourrey C."/>
            <person name="LaButti K."/>
            <person name="Lindquist E.A."/>
            <person name="Lipzen A."/>
            <person name="Lundell T."/>
            <person name="Morin E."/>
            <person name="Murat C."/>
            <person name="Riley R."/>
            <person name="Ohm R."/>
            <person name="Sun H."/>
            <person name="Tunlid A."/>
            <person name="Henrissat B."/>
            <person name="Grigoriev I.V."/>
            <person name="Hibbett D.S."/>
            <person name="Martin F."/>
        </authorList>
    </citation>
    <scope>NUCLEOTIDE SEQUENCE [LARGE SCALE GENOMIC DNA]</scope>
    <source>
        <strain evidence="1 2">SS14</strain>
    </source>
</reference>
<proteinExistence type="predicted"/>
<dbReference type="AlphaFoldDB" id="A0A0C9UST4"/>
<name>A0A0C9UST4_SPHS4</name>
<gene>
    <name evidence="1" type="ORF">M422DRAFT_270316</name>
</gene>
<evidence type="ECO:0000313" key="1">
    <source>
        <dbReference type="EMBL" id="KIJ28386.1"/>
    </source>
</evidence>
<protein>
    <submittedName>
        <fullName evidence="1">Uncharacterized protein</fullName>
    </submittedName>
</protein>
<dbReference type="Proteomes" id="UP000054279">
    <property type="component" value="Unassembled WGS sequence"/>
</dbReference>
<organism evidence="1 2">
    <name type="scientific">Sphaerobolus stellatus (strain SS14)</name>
    <dbReference type="NCBI Taxonomy" id="990650"/>
    <lineage>
        <taxon>Eukaryota</taxon>
        <taxon>Fungi</taxon>
        <taxon>Dikarya</taxon>
        <taxon>Basidiomycota</taxon>
        <taxon>Agaricomycotina</taxon>
        <taxon>Agaricomycetes</taxon>
        <taxon>Phallomycetidae</taxon>
        <taxon>Geastrales</taxon>
        <taxon>Sphaerobolaceae</taxon>
        <taxon>Sphaerobolus</taxon>
    </lineage>
</organism>
<dbReference type="HOGENOM" id="CLU_1750841_0_0_1"/>
<keyword evidence="2" id="KW-1185">Reference proteome</keyword>